<name>A0A1H1JZ35_9BURK</name>
<dbReference type="RefSeq" id="WP_083380297.1">
    <property type="nucleotide sequence ID" value="NZ_FNKP01000004.1"/>
</dbReference>
<evidence type="ECO:0000313" key="6">
    <source>
        <dbReference type="Proteomes" id="UP000183487"/>
    </source>
</evidence>
<accession>A0A1H1JZ35</accession>
<dbReference type="OrthoDB" id="9805913at2"/>
<keyword evidence="2" id="KW-0808">Transferase</keyword>
<evidence type="ECO:0000256" key="1">
    <source>
        <dbReference type="ARBA" id="ARBA00010164"/>
    </source>
</evidence>
<dbReference type="GO" id="GO:0005829">
    <property type="term" value="C:cytosol"/>
    <property type="evidence" value="ECO:0007669"/>
    <property type="project" value="TreeGrafter"/>
</dbReference>
<protein>
    <submittedName>
        <fullName evidence="5">Serine/threonine-protein kinase HipA</fullName>
    </submittedName>
</protein>
<dbReference type="InterPro" id="IPR012893">
    <property type="entry name" value="HipA-like_C"/>
</dbReference>
<dbReference type="Gene3D" id="1.10.1070.20">
    <property type="match status" value="1"/>
</dbReference>
<proteinExistence type="inferred from homology"/>
<dbReference type="Proteomes" id="UP000183487">
    <property type="component" value="Unassembled WGS sequence"/>
</dbReference>
<evidence type="ECO:0000256" key="2">
    <source>
        <dbReference type="ARBA" id="ARBA00022679"/>
    </source>
</evidence>
<organism evidence="5 6">
    <name type="scientific">Paraburkholderia fungorum</name>
    <dbReference type="NCBI Taxonomy" id="134537"/>
    <lineage>
        <taxon>Bacteria</taxon>
        <taxon>Pseudomonadati</taxon>
        <taxon>Pseudomonadota</taxon>
        <taxon>Betaproteobacteria</taxon>
        <taxon>Burkholderiales</taxon>
        <taxon>Burkholderiaceae</taxon>
        <taxon>Paraburkholderia</taxon>
    </lineage>
</organism>
<dbReference type="InterPro" id="IPR052028">
    <property type="entry name" value="HipA_Ser/Thr_kinase"/>
</dbReference>
<dbReference type="EMBL" id="FNKP01000004">
    <property type="protein sequence ID" value="SDR55308.1"/>
    <property type="molecule type" value="Genomic_DNA"/>
</dbReference>
<gene>
    <name evidence="5" type="ORF">SAMN05443245_7653</name>
</gene>
<dbReference type="AlphaFoldDB" id="A0A1H1JZ35"/>
<keyword evidence="6" id="KW-1185">Reference proteome</keyword>
<dbReference type="GO" id="GO:0004674">
    <property type="term" value="F:protein serine/threonine kinase activity"/>
    <property type="evidence" value="ECO:0007669"/>
    <property type="project" value="TreeGrafter"/>
</dbReference>
<evidence type="ECO:0000313" key="5">
    <source>
        <dbReference type="EMBL" id="SDR55308.1"/>
    </source>
</evidence>
<comment type="similarity">
    <text evidence="1">Belongs to the HipA Ser/Thr kinase family.</text>
</comment>
<keyword evidence="3 5" id="KW-0418">Kinase</keyword>
<dbReference type="Pfam" id="PF07804">
    <property type="entry name" value="HipA_C"/>
    <property type="match status" value="1"/>
</dbReference>
<feature type="domain" description="HipA-like C-terminal" evidence="4">
    <location>
        <begin position="175"/>
        <end position="411"/>
    </location>
</feature>
<dbReference type="PANTHER" id="PTHR37419:SF8">
    <property type="entry name" value="TOXIN YJJJ"/>
    <property type="match status" value="1"/>
</dbReference>
<sequence>MSASEKRLYVFASLSDGEWAPAGQLLMTEDDADLQASSFAYGLRYIDRADAIEIDPVSLSLSDKDAVRAKRLFPANGLTLFGGIRDAAPDAWGRRVIEAKLKVKANTLPESTYLLHAGTQRIGALHVNGDLAWRPDDAGGAGVDSLQYLVESADRIEEGIPVPATLEAIFVQGSGLGGARPKATVRDDAGVLWLAKFPSKTDRMAVTAIEEATLRLAADCGIRVPPTRIVSLGKRQVMLIRRFDRYWSNPEFATSVGDDGLYLAPGKGTQERRVPFASALTLVGCSEVESITKSYQDIADSIRKYVHVGMVRADLRELFKRMIFNIFVSNDDDHLRNHGFIWDARLPGWRLSPLYDVMPRPSSAYERTLHLGIGQQGRAATLDNALPGAGAFGLYGADVLEAISEVWTKVREWKVFFEGHGVAANEMDNIQPAFRHIDDVSTAELRKKLP</sequence>
<reference evidence="6" key="1">
    <citation type="submission" date="2016-10" db="EMBL/GenBank/DDBJ databases">
        <authorList>
            <person name="Varghese N."/>
            <person name="Submissions S."/>
        </authorList>
    </citation>
    <scope>NUCLEOTIDE SEQUENCE [LARGE SCALE GENOMIC DNA]</scope>
    <source>
        <strain evidence="6">GAS106B</strain>
    </source>
</reference>
<evidence type="ECO:0000259" key="4">
    <source>
        <dbReference type="Pfam" id="PF07804"/>
    </source>
</evidence>
<evidence type="ECO:0000256" key="3">
    <source>
        <dbReference type="ARBA" id="ARBA00022777"/>
    </source>
</evidence>
<dbReference type="PANTHER" id="PTHR37419">
    <property type="entry name" value="SERINE/THREONINE-PROTEIN KINASE TOXIN HIPA"/>
    <property type="match status" value="1"/>
</dbReference>